<dbReference type="OrthoDB" id="2370017at2759"/>
<sequence length="397" mass="45418">MLSRFVRLNETIGQLSANQEESYNSRYFNKLDFSCQNFLTSAILKLQRNEINCSIYYRCYIVDLNDELGLNISDEAPDGIFSEDMFDANIIELDQLIADIEWTRIHEIWRISSLDKKSTHFIVLYDNIAHLCTCLTLINRGLVSRHFFAVMLVSKIAKFHIGLIPQCWYRDILVADILDLENEAAITVTSNEEYDTSEHPMQVDFSHLESIRGSHIFTKPVNNKMIRRQQWGKGFGMLKKALNLAIIANRSEEPYEIHEKFIKEIEEELENEKNLIVRNNGPQEFAQTVKNPIGVKTKGRKGKRIKAFNDTTNILNGEKRKEPTSDMEDKSSTNRKKCGVCGLRGHNVRTCPNLVESEVESIHNTEASTSKRKCGTCGLEGHNACTCLSQVNIECDI</sequence>
<dbReference type="Gene3D" id="4.10.60.10">
    <property type="entry name" value="Zinc finger, CCHC-type"/>
    <property type="match status" value="1"/>
</dbReference>
<dbReference type="AlphaFoldDB" id="A0A397U7R6"/>
<evidence type="ECO:0000313" key="1">
    <source>
        <dbReference type="EMBL" id="RIB05127.1"/>
    </source>
</evidence>
<gene>
    <name evidence="1" type="ORF">C2G38_2220558</name>
</gene>
<proteinExistence type="predicted"/>
<comment type="caution">
    <text evidence="1">The sequence shown here is derived from an EMBL/GenBank/DDBJ whole genome shotgun (WGS) entry which is preliminary data.</text>
</comment>
<organism evidence="1 2">
    <name type="scientific">Gigaspora rosea</name>
    <dbReference type="NCBI Taxonomy" id="44941"/>
    <lineage>
        <taxon>Eukaryota</taxon>
        <taxon>Fungi</taxon>
        <taxon>Fungi incertae sedis</taxon>
        <taxon>Mucoromycota</taxon>
        <taxon>Glomeromycotina</taxon>
        <taxon>Glomeromycetes</taxon>
        <taxon>Diversisporales</taxon>
        <taxon>Gigasporaceae</taxon>
        <taxon>Gigaspora</taxon>
    </lineage>
</organism>
<dbReference type="EMBL" id="QKWP01002046">
    <property type="protein sequence ID" value="RIB05127.1"/>
    <property type="molecule type" value="Genomic_DNA"/>
</dbReference>
<name>A0A397U7R6_9GLOM</name>
<evidence type="ECO:0008006" key="3">
    <source>
        <dbReference type="Google" id="ProtNLM"/>
    </source>
</evidence>
<reference evidence="1 2" key="1">
    <citation type="submission" date="2018-06" db="EMBL/GenBank/DDBJ databases">
        <title>Comparative genomics reveals the genomic features of Rhizophagus irregularis, R. cerebriforme, R. diaphanum and Gigaspora rosea, and their symbiotic lifestyle signature.</title>
        <authorList>
            <person name="Morin E."/>
            <person name="San Clemente H."/>
            <person name="Chen E.C.H."/>
            <person name="De La Providencia I."/>
            <person name="Hainaut M."/>
            <person name="Kuo A."/>
            <person name="Kohler A."/>
            <person name="Murat C."/>
            <person name="Tang N."/>
            <person name="Roy S."/>
            <person name="Loubradou J."/>
            <person name="Henrissat B."/>
            <person name="Grigoriev I.V."/>
            <person name="Corradi N."/>
            <person name="Roux C."/>
            <person name="Martin F.M."/>
        </authorList>
    </citation>
    <scope>NUCLEOTIDE SEQUENCE [LARGE SCALE GENOMIC DNA]</scope>
    <source>
        <strain evidence="1 2">DAOM 194757</strain>
    </source>
</reference>
<keyword evidence="2" id="KW-1185">Reference proteome</keyword>
<protein>
    <recommendedName>
        <fullName evidence="3">CCHC-type domain-containing protein</fullName>
    </recommendedName>
</protein>
<dbReference type="Proteomes" id="UP000266673">
    <property type="component" value="Unassembled WGS sequence"/>
</dbReference>
<accession>A0A397U7R6</accession>
<evidence type="ECO:0000313" key="2">
    <source>
        <dbReference type="Proteomes" id="UP000266673"/>
    </source>
</evidence>